<dbReference type="InterPro" id="IPR002241">
    <property type="entry name" value="Glyco_hydro_27"/>
</dbReference>
<organism evidence="4 5">
    <name type="scientific">Thalictrum thalictroides</name>
    <name type="common">Rue-anemone</name>
    <name type="synonym">Anemone thalictroides</name>
    <dbReference type="NCBI Taxonomy" id="46969"/>
    <lineage>
        <taxon>Eukaryota</taxon>
        <taxon>Viridiplantae</taxon>
        <taxon>Streptophyta</taxon>
        <taxon>Embryophyta</taxon>
        <taxon>Tracheophyta</taxon>
        <taxon>Spermatophyta</taxon>
        <taxon>Magnoliopsida</taxon>
        <taxon>Ranunculales</taxon>
        <taxon>Ranunculaceae</taxon>
        <taxon>Thalictroideae</taxon>
        <taxon>Thalictrum</taxon>
    </lineage>
</organism>
<dbReference type="InterPro" id="IPR013785">
    <property type="entry name" value="Aldolase_TIM"/>
</dbReference>
<dbReference type="Gene3D" id="3.20.20.70">
    <property type="entry name" value="Aldolase class I"/>
    <property type="match status" value="1"/>
</dbReference>
<dbReference type="AlphaFoldDB" id="A0A7J6W1D3"/>
<keyword evidence="3" id="KW-0326">Glycosidase</keyword>
<gene>
    <name evidence="4" type="ORF">FRX31_019513</name>
</gene>
<evidence type="ECO:0000256" key="1">
    <source>
        <dbReference type="ARBA" id="ARBA00009743"/>
    </source>
</evidence>
<evidence type="ECO:0000313" key="4">
    <source>
        <dbReference type="EMBL" id="KAF5190903.1"/>
    </source>
</evidence>
<dbReference type="PANTHER" id="PTHR11452:SF42">
    <property type="entry name" value="ALPHA-GALACTOSIDASE"/>
    <property type="match status" value="1"/>
</dbReference>
<proteinExistence type="inferred from homology"/>
<reference evidence="4 5" key="1">
    <citation type="submission" date="2020-06" db="EMBL/GenBank/DDBJ databases">
        <title>Transcriptomic and genomic resources for Thalictrum thalictroides and T. hernandezii: Facilitating candidate gene discovery in an emerging model plant lineage.</title>
        <authorList>
            <person name="Arias T."/>
            <person name="Riano-Pachon D.M."/>
            <person name="Di Stilio V.S."/>
        </authorList>
    </citation>
    <scope>NUCLEOTIDE SEQUENCE [LARGE SCALE GENOMIC DNA]</scope>
    <source>
        <strain evidence="5">cv. WT478/WT964</strain>
        <tissue evidence="4">Leaves</tissue>
    </source>
</reference>
<accession>A0A7J6W1D3</accession>
<keyword evidence="2" id="KW-0378">Hydrolase</keyword>
<comment type="similarity">
    <text evidence="1">Belongs to the glycosyl hydrolase 27 family.</text>
</comment>
<evidence type="ECO:0000256" key="2">
    <source>
        <dbReference type="ARBA" id="ARBA00022801"/>
    </source>
</evidence>
<comment type="caution">
    <text evidence="4">The sequence shown here is derived from an EMBL/GenBank/DDBJ whole genome shotgun (WGS) entry which is preliminary data.</text>
</comment>
<dbReference type="EMBL" id="JABWDY010023453">
    <property type="protein sequence ID" value="KAF5190903.1"/>
    <property type="molecule type" value="Genomic_DNA"/>
</dbReference>
<dbReference type="SUPFAM" id="SSF51445">
    <property type="entry name" value="(Trans)glycosidases"/>
    <property type="match status" value="1"/>
</dbReference>
<dbReference type="InterPro" id="IPR017853">
    <property type="entry name" value="GH"/>
</dbReference>
<evidence type="ECO:0000256" key="3">
    <source>
        <dbReference type="ARBA" id="ARBA00023295"/>
    </source>
</evidence>
<dbReference type="OrthoDB" id="5795902at2759"/>
<sequence length="94" mass="10167">MGCGFVKHDCIFGDDLNVNEITIVSEVLKELDCPILYSLSPGTSATPTIPKDVSSLVNMYMITGDDWDTWGDVSAHFNVSRAFAAAHMIGDKGL</sequence>
<evidence type="ECO:0000313" key="5">
    <source>
        <dbReference type="Proteomes" id="UP000554482"/>
    </source>
</evidence>
<dbReference type="PANTHER" id="PTHR11452">
    <property type="entry name" value="ALPHA-GALACTOSIDASE/ALPHA-N-ACETYLGALACTOSAMINIDASE"/>
    <property type="match status" value="1"/>
</dbReference>
<dbReference type="Proteomes" id="UP000554482">
    <property type="component" value="Unassembled WGS sequence"/>
</dbReference>
<name>A0A7J6W1D3_THATH</name>
<dbReference type="GO" id="GO:0005975">
    <property type="term" value="P:carbohydrate metabolic process"/>
    <property type="evidence" value="ECO:0007669"/>
    <property type="project" value="InterPro"/>
</dbReference>
<dbReference type="GO" id="GO:0004553">
    <property type="term" value="F:hydrolase activity, hydrolyzing O-glycosyl compounds"/>
    <property type="evidence" value="ECO:0007669"/>
    <property type="project" value="InterPro"/>
</dbReference>
<keyword evidence="5" id="KW-1185">Reference proteome</keyword>
<protein>
    <submittedName>
        <fullName evidence="4">Melibiase family protein</fullName>
    </submittedName>
</protein>